<keyword evidence="8" id="KW-0249">Electron transport</keyword>
<feature type="transmembrane region" description="Helical" evidence="12">
    <location>
        <begin position="167"/>
        <end position="184"/>
    </location>
</feature>
<feature type="transmembrane region" description="Helical" evidence="12">
    <location>
        <begin position="20"/>
        <end position="38"/>
    </location>
</feature>
<comment type="caution">
    <text evidence="14">The sequence shown here is derived from an EMBL/GenBank/DDBJ whole genome shotgun (WGS) entry which is preliminary data.</text>
</comment>
<dbReference type="InterPro" id="IPR000516">
    <property type="entry name" value="Ni-dep_Hydgase_cyt-B"/>
</dbReference>
<feature type="transmembrane region" description="Helical" evidence="12">
    <location>
        <begin position="82"/>
        <end position="104"/>
    </location>
</feature>
<dbReference type="GO" id="GO:0022904">
    <property type="term" value="P:respiratory electron transport chain"/>
    <property type="evidence" value="ECO:0007669"/>
    <property type="project" value="InterPro"/>
</dbReference>
<keyword evidence="6 12" id="KW-0812">Transmembrane</keyword>
<evidence type="ECO:0000313" key="14">
    <source>
        <dbReference type="EMBL" id="PWE21104.1"/>
    </source>
</evidence>
<keyword evidence="5" id="KW-0349">Heme</keyword>
<organism evidence="14 15">
    <name type="scientific">Aliarcobacter skirrowii</name>
    <dbReference type="NCBI Taxonomy" id="28200"/>
    <lineage>
        <taxon>Bacteria</taxon>
        <taxon>Pseudomonadati</taxon>
        <taxon>Campylobacterota</taxon>
        <taxon>Epsilonproteobacteria</taxon>
        <taxon>Campylobacterales</taxon>
        <taxon>Arcobacteraceae</taxon>
        <taxon>Aliarcobacter</taxon>
    </lineage>
</organism>
<dbReference type="GO" id="GO:0020037">
    <property type="term" value="F:heme binding"/>
    <property type="evidence" value="ECO:0007669"/>
    <property type="project" value="TreeGrafter"/>
</dbReference>
<evidence type="ECO:0000256" key="3">
    <source>
        <dbReference type="ARBA" id="ARBA00022448"/>
    </source>
</evidence>
<keyword evidence="9 12" id="KW-1133">Transmembrane helix</keyword>
<dbReference type="PANTHER" id="PTHR30485:SF0">
    <property type="entry name" value="NI_FE-HYDROGENASE 1 B-TYPE CYTOCHROME SUBUNIT-RELATED"/>
    <property type="match status" value="1"/>
</dbReference>
<dbReference type="InterPro" id="IPR011577">
    <property type="entry name" value="Cyt_b561_bac/Ni-Hgenase"/>
</dbReference>
<feature type="transmembrane region" description="Helical" evidence="12">
    <location>
        <begin position="129"/>
        <end position="147"/>
    </location>
</feature>
<dbReference type="PANTHER" id="PTHR30485">
    <property type="entry name" value="NI/FE-HYDROGENASE 1 B-TYPE CYTOCHROME SUBUNIT"/>
    <property type="match status" value="1"/>
</dbReference>
<name>A0A2U2C034_9BACT</name>
<dbReference type="EMBL" id="QEYI01000004">
    <property type="protein sequence ID" value="PWE21104.1"/>
    <property type="molecule type" value="Genomic_DNA"/>
</dbReference>
<dbReference type="SUPFAM" id="SSF81342">
    <property type="entry name" value="Transmembrane di-heme cytochromes"/>
    <property type="match status" value="1"/>
</dbReference>
<evidence type="ECO:0000256" key="1">
    <source>
        <dbReference type="ARBA" id="ARBA00004651"/>
    </source>
</evidence>
<dbReference type="GO" id="GO:0005886">
    <property type="term" value="C:plasma membrane"/>
    <property type="evidence" value="ECO:0007669"/>
    <property type="project" value="UniProtKB-SubCell"/>
</dbReference>
<keyword evidence="11 12" id="KW-0472">Membrane</keyword>
<protein>
    <recommendedName>
        <fullName evidence="13">Cytochrome b561 bacterial/Ni-hydrogenase domain-containing protein</fullName>
    </recommendedName>
</protein>
<dbReference type="Proteomes" id="UP000245014">
    <property type="component" value="Unassembled WGS sequence"/>
</dbReference>
<accession>A0A2U2C034</accession>
<dbReference type="InterPro" id="IPR016174">
    <property type="entry name" value="Di-haem_cyt_TM"/>
</dbReference>
<reference evidence="14 15" key="1">
    <citation type="submission" date="2018-05" db="EMBL/GenBank/DDBJ databases">
        <title>Antimicrobial susceptibility testing and genomic analysis of Arcobacter skirrowii strains and one Arcobacter butzleri isolated from German poultry farms.</title>
        <authorList>
            <person name="Haenel I."/>
            <person name="Hotzel H."/>
            <person name="Tomaso H."/>
            <person name="Busch A."/>
        </authorList>
    </citation>
    <scope>NUCLEOTIDE SEQUENCE [LARGE SCALE GENOMIC DNA]</scope>
    <source>
        <strain evidence="15">v</strain>
    </source>
</reference>
<evidence type="ECO:0000256" key="6">
    <source>
        <dbReference type="ARBA" id="ARBA00022692"/>
    </source>
</evidence>
<evidence type="ECO:0000256" key="4">
    <source>
        <dbReference type="ARBA" id="ARBA00022475"/>
    </source>
</evidence>
<dbReference type="AlphaFoldDB" id="A0A2U2C034"/>
<evidence type="ECO:0000256" key="2">
    <source>
        <dbReference type="ARBA" id="ARBA00008622"/>
    </source>
</evidence>
<evidence type="ECO:0000313" key="15">
    <source>
        <dbReference type="Proteomes" id="UP000245014"/>
    </source>
</evidence>
<sequence length="204" mass="24003">MIKEFILSGFLGKKSKNLLVWHWLNFIAIIGLIFTDIFRSTWFNKNSLANTIETKLLEFQITISNENAISLAKLIRADMWQWHYIFGFMLVFLILFRMFAFLILKEKNPIQKIKTADNLHLRLVKIAHIMFYIVTIYVCISGLMMFFRNELGLTKASLSIFKELHVYSFWFYIFFIFSHVIGVVKAENSTDKGLISEMFGSNKK</sequence>
<evidence type="ECO:0000256" key="8">
    <source>
        <dbReference type="ARBA" id="ARBA00022982"/>
    </source>
</evidence>
<comment type="similarity">
    <text evidence="2">Belongs to the HupC/HyaC/HydC family.</text>
</comment>
<dbReference type="Pfam" id="PF01292">
    <property type="entry name" value="Ni_hydr_CYTB"/>
    <property type="match status" value="1"/>
</dbReference>
<keyword evidence="7" id="KW-0479">Metal-binding</keyword>
<evidence type="ECO:0000256" key="12">
    <source>
        <dbReference type="SAM" id="Phobius"/>
    </source>
</evidence>
<evidence type="ECO:0000256" key="10">
    <source>
        <dbReference type="ARBA" id="ARBA00023004"/>
    </source>
</evidence>
<keyword evidence="10" id="KW-0408">Iron</keyword>
<dbReference type="InterPro" id="IPR051542">
    <property type="entry name" value="Hydrogenase_cytochrome"/>
</dbReference>
<proteinExistence type="inferred from homology"/>
<dbReference type="GO" id="GO:0009055">
    <property type="term" value="F:electron transfer activity"/>
    <property type="evidence" value="ECO:0007669"/>
    <property type="project" value="InterPro"/>
</dbReference>
<keyword evidence="3" id="KW-0813">Transport</keyword>
<evidence type="ECO:0000256" key="7">
    <source>
        <dbReference type="ARBA" id="ARBA00022723"/>
    </source>
</evidence>
<evidence type="ECO:0000256" key="9">
    <source>
        <dbReference type="ARBA" id="ARBA00022989"/>
    </source>
</evidence>
<evidence type="ECO:0000256" key="11">
    <source>
        <dbReference type="ARBA" id="ARBA00023136"/>
    </source>
</evidence>
<dbReference type="PRINTS" id="PR00161">
    <property type="entry name" value="NIHGNASECYTB"/>
</dbReference>
<dbReference type="Gene3D" id="1.20.950.20">
    <property type="entry name" value="Transmembrane di-heme cytochromes, Chain C"/>
    <property type="match status" value="1"/>
</dbReference>
<keyword evidence="4" id="KW-1003">Cell membrane</keyword>
<feature type="domain" description="Cytochrome b561 bacterial/Ni-hydrogenase" evidence="13">
    <location>
        <begin position="20"/>
        <end position="200"/>
    </location>
</feature>
<comment type="subcellular location">
    <subcellularLocation>
        <location evidence="1">Cell membrane</location>
        <topology evidence="1">Multi-pass membrane protein</topology>
    </subcellularLocation>
</comment>
<gene>
    <name evidence="14" type="ORF">DF188_06235</name>
</gene>
<dbReference type="GO" id="GO:0005506">
    <property type="term" value="F:iron ion binding"/>
    <property type="evidence" value="ECO:0007669"/>
    <property type="project" value="InterPro"/>
</dbReference>
<evidence type="ECO:0000256" key="5">
    <source>
        <dbReference type="ARBA" id="ARBA00022617"/>
    </source>
</evidence>
<evidence type="ECO:0000259" key="13">
    <source>
        <dbReference type="Pfam" id="PF01292"/>
    </source>
</evidence>